<dbReference type="InterPro" id="IPR011650">
    <property type="entry name" value="Peptidase_M20_dimer"/>
</dbReference>
<evidence type="ECO:0000256" key="4">
    <source>
        <dbReference type="ARBA" id="ARBA00022801"/>
    </source>
</evidence>
<keyword evidence="3" id="KW-0479">Metal-binding</keyword>
<sequence length="453" mass="48540">MHDSPLLDPVPLLRDLIRIETVNPPGDEGRLVAHLERLLIAEGITDYKVVGPSAERTNLVVRFPGRGEAPPLLLHAHSDVVPVTGQEWTHPPFEGRLVDGEVWGRGAIDMKGGLAMMLSALFRLRAAGERPAGDVILAVVADEEDGSGAGAAHLVEQHPELFEGVRYAIGEEGGAGIELAGIRFHPVVVAEKRPGWLRLTLRGPGGHASRLAAPGNPTARLGAVLTALSGARLPRHQMPAADRMLAALAGALPEPLAAAVTRLREDGEGDAPPAGLPLNEALQLDSVLRHTVNPTVVRTGHKINMMPAEITVDVDGRILPGEFEVADLVAEIRALIGGEGEDTDAIGIELLHEDPRVRPELIAEPEFGPFYDRLEAILREADPEAVPLPVMSPATTDATVFARLGIRCYGWLPLLLPAGAPHRRLLHCADERIPVTALEFGTRCLTELLRTYP</sequence>
<gene>
    <name evidence="7" type="ORF">K7B10_09980</name>
</gene>
<dbReference type="SUPFAM" id="SSF53187">
    <property type="entry name" value="Zn-dependent exopeptidases"/>
    <property type="match status" value="1"/>
</dbReference>
<keyword evidence="4" id="KW-0378">Hydrolase</keyword>
<evidence type="ECO:0000256" key="2">
    <source>
        <dbReference type="ARBA" id="ARBA00006247"/>
    </source>
</evidence>
<dbReference type="Pfam" id="PF07687">
    <property type="entry name" value="M20_dimer"/>
    <property type="match status" value="1"/>
</dbReference>
<keyword evidence="8" id="KW-1185">Reference proteome</keyword>
<organism evidence="7 8">
    <name type="scientific">Streptomyces flavotricini</name>
    <dbReference type="NCBI Taxonomy" id="66888"/>
    <lineage>
        <taxon>Bacteria</taxon>
        <taxon>Bacillati</taxon>
        <taxon>Actinomycetota</taxon>
        <taxon>Actinomycetes</taxon>
        <taxon>Kitasatosporales</taxon>
        <taxon>Streptomycetaceae</taxon>
        <taxon>Streptomyces</taxon>
    </lineage>
</organism>
<dbReference type="Pfam" id="PF01546">
    <property type="entry name" value="Peptidase_M20"/>
    <property type="match status" value="1"/>
</dbReference>
<dbReference type="RefSeq" id="WP_229335778.1">
    <property type="nucleotide sequence ID" value="NZ_JAINUL010000001.1"/>
</dbReference>
<dbReference type="SUPFAM" id="SSF55031">
    <property type="entry name" value="Bacterial exopeptidase dimerisation domain"/>
    <property type="match status" value="1"/>
</dbReference>
<protein>
    <submittedName>
        <fullName evidence="7">M20/M25/M40 family metallo-hydrolase</fullName>
    </submittedName>
</protein>
<dbReference type="EMBL" id="JAINUL010000001">
    <property type="protein sequence ID" value="MCC0095106.1"/>
    <property type="molecule type" value="Genomic_DNA"/>
</dbReference>
<dbReference type="Gene3D" id="1.10.150.900">
    <property type="match status" value="1"/>
</dbReference>
<dbReference type="PROSITE" id="PS00759">
    <property type="entry name" value="ARGE_DAPE_CPG2_2"/>
    <property type="match status" value="1"/>
</dbReference>
<dbReference type="Gene3D" id="3.40.630.10">
    <property type="entry name" value="Zn peptidases"/>
    <property type="match status" value="1"/>
</dbReference>
<dbReference type="PANTHER" id="PTHR43808">
    <property type="entry name" value="ACETYLORNITHINE DEACETYLASE"/>
    <property type="match status" value="1"/>
</dbReference>
<evidence type="ECO:0000256" key="1">
    <source>
        <dbReference type="ARBA" id="ARBA00001947"/>
    </source>
</evidence>
<comment type="similarity">
    <text evidence="2">Belongs to the peptidase M20A family.</text>
</comment>
<proteinExistence type="inferred from homology"/>
<comment type="cofactor">
    <cofactor evidence="1">
        <name>Zn(2+)</name>
        <dbReference type="ChEBI" id="CHEBI:29105"/>
    </cofactor>
</comment>
<evidence type="ECO:0000259" key="6">
    <source>
        <dbReference type="Pfam" id="PF07687"/>
    </source>
</evidence>
<comment type="caution">
    <text evidence="7">The sequence shown here is derived from an EMBL/GenBank/DDBJ whole genome shotgun (WGS) entry which is preliminary data.</text>
</comment>
<reference evidence="7 8" key="1">
    <citation type="submission" date="2021-08" db="EMBL/GenBank/DDBJ databases">
        <title>Genomic Architecture of Streptomyces flavotricini NGL1 and Streptomyces erythrochromogenes HMS4 With Differential Plant Beneficial attributes and laccase production capabilities.</title>
        <authorList>
            <person name="Salwan R."/>
            <person name="Kaur R."/>
            <person name="Sharma V."/>
        </authorList>
    </citation>
    <scope>NUCLEOTIDE SEQUENCE [LARGE SCALE GENOMIC DNA]</scope>
    <source>
        <strain evidence="7 8">NGL1</strain>
    </source>
</reference>
<dbReference type="InterPro" id="IPR050072">
    <property type="entry name" value="Peptidase_M20A"/>
</dbReference>
<evidence type="ECO:0000313" key="8">
    <source>
        <dbReference type="Proteomes" id="UP001520654"/>
    </source>
</evidence>
<dbReference type="InterPro" id="IPR036264">
    <property type="entry name" value="Bact_exopeptidase_dim_dom"/>
</dbReference>
<dbReference type="InterPro" id="IPR001261">
    <property type="entry name" value="ArgE/DapE_CS"/>
</dbReference>
<dbReference type="Gene3D" id="3.30.70.360">
    <property type="match status" value="1"/>
</dbReference>
<dbReference type="PROSITE" id="PS00758">
    <property type="entry name" value="ARGE_DAPE_CPG2_1"/>
    <property type="match status" value="1"/>
</dbReference>
<dbReference type="InterPro" id="IPR002933">
    <property type="entry name" value="Peptidase_M20"/>
</dbReference>
<accession>A0ABS8E1S9</accession>
<keyword evidence="5" id="KW-0862">Zinc</keyword>
<evidence type="ECO:0000256" key="3">
    <source>
        <dbReference type="ARBA" id="ARBA00022723"/>
    </source>
</evidence>
<evidence type="ECO:0000256" key="5">
    <source>
        <dbReference type="ARBA" id="ARBA00022833"/>
    </source>
</evidence>
<dbReference type="PANTHER" id="PTHR43808:SF8">
    <property type="entry name" value="PEPTIDASE M20 DIMERISATION DOMAIN-CONTAINING PROTEIN"/>
    <property type="match status" value="1"/>
</dbReference>
<dbReference type="Proteomes" id="UP001520654">
    <property type="component" value="Unassembled WGS sequence"/>
</dbReference>
<evidence type="ECO:0000313" key="7">
    <source>
        <dbReference type="EMBL" id="MCC0095106.1"/>
    </source>
</evidence>
<name>A0ABS8E1S9_9ACTN</name>
<feature type="domain" description="Peptidase M20 dimerisation" evidence="6">
    <location>
        <begin position="194"/>
        <end position="340"/>
    </location>
</feature>